<dbReference type="GO" id="GO:0008544">
    <property type="term" value="P:epidermis development"/>
    <property type="evidence" value="ECO:0007669"/>
    <property type="project" value="TreeGrafter"/>
</dbReference>
<evidence type="ECO:0000256" key="4">
    <source>
        <dbReference type="ARBA" id="ARBA00023180"/>
    </source>
</evidence>
<feature type="domain" description="MANSC" evidence="7">
    <location>
        <begin position="34"/>
        <end position="114"/>
    </location>
</feature>
<accession>A0A3B1IGS6</accession>
<reference evidence="9" key="2">
    <citation type="journal article" date="2014" name="Nat. Commun.">
        <title>The cavefish genome reveals candidate genes for eye loss.</title>
        <authorList>
            <person name="McGaugh S.E."/>
            <person name="Gross J.B."/>
            <person name="Aken B."/>
            <person name="Blin M."/>
            <person name="Borowsky R."/>
            <person name="Chalopin D."/>
            <person name="Hinaux H."/>
            <person name="Jeffery W.R."/>
            <person name="Keene A."/>
            <person name="Ma L."/>
            <person name="Minx P."/>
            <person name="Murphy D."/>
            <person name="O'Quin K.E."/>
            <person name="Retaux S."/>
            <person name="Rohner N."/>
            <person name="Searle S.M."/>
            <person name="Stahl B.A."/>
            <person name="Tabin C."/>
            <person name="Volff J.N."/>
            <person name="Yoshizawa M."/>
            <person name="Warren W.C."/>
        </authorList>
    </citation>
    <scope>NUCLEOTIDE SEQUENCE [LARGE SCALE GENOMIC DNA]</scope>
    <source>
        <strain evidence="9">female</strain>
    </source>
</reference>
<dbReference type="PANTHER" id="PTHR46750">
    <property type="entry name" value="KUNITZ-TYPE PROTEASE INHIBITOR 1"/>
    <property type="match status" value="1"/>
</dbReference>
<keyword evidence="2 6" id="KW-0732">Signal</keyword>
<reference evidence="9" key="1">
    <citation type="submission" date="2013-03" db="EMBL/GenBank/DDBJ databases">
        <authorList>
            <person name="Jeffery W."/>
            <person name="Warren W."/>
            <person name="Wilson R.K."/>
        </authorList>
    </citation>
    <scope>NUCLEOTIDE SEQUENCE</scope>
    <source>
        <strain evidence="9">female</strain>
    </source>
</reference>
<comment type="subcellular location">
    <subcellularLocation>
        <location evidence="1">Membrane</location>
    </subcellularLocation>
</comment>
<dbReference type="GeneTree" id="ENSGT00950000184212"/>
<reference evidence="8" key="3">
    <citation type="submission" date="2025-08" db="UniProtKB">
        <authorList>
            <consortium name="Ensembl"/>
        </authorList>
    </citation>
    <scope>IDENTIFICATION</scope>
</reference>
<keyword evidence="9" id="KW-1185">Reference proteome</keyword>
<dbReference type="Bgee" id="ENSAMXG00000026293">
    <property type="expression patterns" value="Expressed in testis and 9 other cell types or tissues"/>
</dbReference>
<sequence>MIIAWSALWLFCWLKAAEAGCSPTSYYRNCWIRRFPGLYISVEESERRGAALLQLYQEESALKCSRACCLSTNFSCNLAVFHYNTTQDSANCFHLHCPTLESCILRHRGNVILYNVTKGVDPDLLVFGNHFNPEFQILPNQARLNNSEPFSSDKRQFNRPHMAPSSSTQPPTPATTTSTPSTSLTTDVPESTSPLSLQSTQDTPLASSVQGSTLKTPIQLSSTHVPTTSISTRRTTTTPQSFIQHDSCEPSHLCKHLKRLEFPHTAPSTACLKPHHTLLIQKLHCWCVCISVPICMPQGR</sequence>
<evidence type="ECO:0000256" key="1">
    <source>
        <dbReference type="ARBA" id="ARBA00004370"/>
    </source>
</evidence>
<dbReference type="GO" id="GO:0030198">
    <property type="term" value="P:extracellular matrix organization"/>
    <property type="evidence" value="ECO:0007669"/>
    <property type="project" value="TreeGrafter"/>
</dbReference>
<dbReference type="GO" id="GO:0004867">
    <property type="term" value="F:serine-type endopeptidase inhibitor activity"/>
    <property type="evidence" value="ECO:0007669"/>
    <property type="project" value="TreeGrafter"/>
</dbReference>
<dbReference type="SMART" id="SM00765">
    <property type="entry name" value="MANEC"/>
    <property type="match status" value="1"/>
</dbReference>
<dbReference type="PROSITE" id="PS50986">
    <property type="entry name" value="MANSC"/>
    <property type="match status" value="1"/>
</dbReference>
<dbReference type="Ensembl" id="ENSAMXT00000054486.1">
    <property type="protein sequence ID" value="ENSAMXP00000029153.1"/>
    <property type="gene ID" value="ENSAMXG00000026293.2"/>
</dbReference>
<evidence type="ECO:0000256" key="3">
    <source>
        <dbReference type="ARBA" id="ARBA00023136"/>
    </source>
</evidence>
<keyword evidence="4" id="KW-0325">Glycoprotein</keyword>
<protein>
    <submittedName>
        <fullName evidence="8">MANSC domain containing 4</fullName>
    </submittedName>
</protein>
<evidence type="ECO:0000256" key="6">
    <source>
        <dbReference type="SAM" id="SignalP"/>
    </source>
</evidence>
<dbReference type="PANTHER" id="PTHR46750:SF2">
    <property type="entry name" value="MANSC DOMAIN-CONTAINING PROTEIN 4"/>
    <property type="match status" value="1"/>
</dbReference>
<feature type="region of interest" description="Disordered" evidence="5">
    <location>
        <begin position="144"/>
        <end position="215"/>
    </location>
</feature>
<feature type="compositionally biased region" description="Polar residues" evidence="5">
    <location>
        <begin position="188"/>
        <end position="215"/>
    </location>
</feature>
<dbReference type="Proteomes" id="UP000018467">
    <property type="component" value="Unassembled WGS sequence"/>
</dbReference>
<name>A0A3B1IGS6_ASTMX</name>
<feature type="signal peptide" evidence="6">
    <location>
        <begin position="1"/>
        <end position="19"/>
    </location>
</feature>
<feature type="compositionally biased region" description="Low complexity" evidence="5">
    <location>
        <begin position="164"/>
        <end position="186"/>
    </location>
</feature>
<dbReference type="InterPro" id="IPR011106">
    <property type="entry name" value="MANSC_N"/>
</dbReference>
<evidence type="ECO:0000313" key="8">
    <source>
        <dbReference type="Ensembl" id="ENSAMXP00000029153.1"/>
    </source>
</evidence>
<feature type="chain" id="PRO_5017283250" evidence="6">
    <location>
        <begin position="20"/>
        <end position="300"/>
    </location>
</feature>
<reference evidence="8" key="4">
    <citation type="submission" date="2025-09" db="UniProtKB">
        <authorList>
            <consortium name="Ensembl"/>
        </authorList>
    </citation>
    <scope>IDENTIFICATION</scope>
</reference>
<evidence type="ECO:0000259" key="7">
    <source>
        <dbReference type="PROSITE" id="PS50986"/>
    </source>
</evidence>
<keyword evidence="3" id="KW-0472">Membrane</keyword>
<organism evidence="8 9">
    <name type="scientific">Astyanax mexicanus</name>
    <name type="common">Blind cave fish</name>
    <name type="synonym">Astyanax fasciatus mexicanus</name>
    <dbReference type="NCBI Taxonomy" id="7994"/>
    <lineage>
        <taxon>Eukaryota</taxon>
        <taxon>Metazoa</taxon>
        <taxon>Chordata</taxon>
        <taxon>Craniata</taxon>
        <taxon>Vertebrata</taxon>
        <taxon>Euteleostomi</taxon>
        <taxon>Actinopterygii</taxon>
        <taxon>Neopterygii</taxon>
        <taxon>Teleostei</taxon>
        <taxon>Ostariophysi</taxon>
        <taxon>Characiformes</taxon>
        <taxon>Characoidei</taxon>
        <taxon>Acestrorhamphidae</taxon>
        <taxon>Acestrorhamphinae</taxon>
        <taxon>Astyanax</taxon>
    </lineage>
</organism>
<evidence type="ECO:0000256" key="5">
    <source>
        <dbReference type="SAM" id="MobiDB-lite"/>
    </source>
</evidence>
<dbReference type="InterPro" id="IPR013980">
    <property type="entry name" value="MANSC_dom"/>
</dbReference>
<evidence type="ECO:0000256" key="2">
    <source>
        <dbReference type="ARBA" id="ARBA00022729"/>
    </source>
</evidence>
<proteinExistence type="predicted"/>
<dbReference type="GO" id="GO:0060429">
    <property type="term" value="P:epithelium development"/>
    <property type="evidence" value="ECO:0007669"/>
    <property type="project" value="TreeGrafter"/>
</dbReference>
<dbReference type="Pfam" id="PF07502">
    <property type="entry name" value="MANEC"/>
    <property type="match status" value="1"/>
</dbReference>
<dbReference type="AlphaFoldDB" id="A0A3B1IGS6"/>
<dbReference type="GO" id="GO:0005886">
    <property type="term" value="C:plasma membrane"/>
    <property type="evidence" value="ECO:0007669"/>
    <property type="project" value="TreeGrafter"/>
</dbReference>
<evidence type="ECO:0000313" key="9">
    <source>
        <dbReference type="Proteomes" id="UP000018467"/>
    </source>
</evidence>